<proteinExistence type="predicted"/>
<evidence type="ECO:0008006" key="4">
    <source>
        <dbReference type="Google" id="ProtNLM"/>
    </source>
</evidence>
<dbReference type="RefSeq" id="WP_256201571.1">
    <property type="nucleotide sequence ID" value="NZ_FMTW01000016.1"/>
</dbReference>
<evidence type="ECO:0000313" key="3">
    <source>
        <dbReference type="Proteomes" id="UP000247780"/>
    </source>
</evidence>
<dbReference type="EMBL" id="QICQ01000019">
    <property type="protein sequence ID" value="PXV80087.1"/>
    <property type="molecule type" value="Genomic_DNA"/>
</dbReference>
<reference evidence="2 3" key="1">
    <citation type="submission" date="2018-04" db="EMBL/GenBank/DDBJ databases">
        <title>Active sludge and wastewater microbial communities from Klosterneuburg, Austria.</title>
        <authorList>
            <person name="Wagner M."/>
        </authorList>
    </citation>
    <scope>NUCLEOTIDE SEQUENCE [LARGE SCALE GENOMIC DNA]</scope>
    <source>
        <strain evidence="2 3">Nm 57</strain>
    </source>
</reference>
<organism evidence="2 3">
    <name type="scientific">Nitrosomonas eutropha</name>
    <dbReference type="NCBI Taxonomy" id="916"/>
    <lineage>
        <taxon>Bacteria</taxon>
        <taxon>Pseudomonadati</taxon>
        <taxon>Pseudomonadota</taxon>
        <taxon>Betaproteobacteria</taxon>
        <taxon>Nitrosomonadales</taxon>
        <taxon>Nitrosomonadaceae</taxon>
        <taxon>Nitrosomonas</taxon>
    </lineage>
</organism>
<keyword evidence="1" id="KW-1133">Transmembrane helix</keyword>
<evidence type="ECO:0000256" key="1">
    <source>
        <dbReference type="SAM" id="Phobius"/>
    </source>
</evidence>
<protein>
    <recommendedName>
        <fullName evidence="4">YnhF family membrane protein</fullName>
    </recommendedName>
</protein>
<comment type="caution">
    <text evidence="2">The sequence shown here is derived from an EMBL/GenBank/DDBJ whole genome shotgun (WGS) entry which is preliminary data.</text>
</comment>
<evidence type="ECO:0000313" key="2">
    <source>
        <dbReference type="EMBL" id="PXV80087.1"/>
    </source>
</evidence>
<keyword evidence="3" id="KW-1185">Reference proteome</keyword>
<accession>A0ABX5M844</accession>
<feature type="transmembrane region" description="Helical" evidence="1">
    <location>
        <begin position="16"/>
        <end position="37"/>
    </location>
</feature>
<name>A0ABX5M844_9PROT</name>
<dbReference type="PROSITE" id="PS51257">
    <property type="entry name" value="PROKAR_LIPOPROTEIN"/>
    <property type="match status" value="1"/>
</dbReference>
<sequence length="42" mass="4419">MSTVEKDSDIDTTKNMLFAGVFLLVLLAGCAALAVHLTPVVN</sequence>
<gene>
    <name evidence="2" type="ORF">C8R14_1192</name>
</gene>
<keyword evidence="1" id="KW-0472">Membrane</keyword>
<dbReference type="Proteomes" id="UP000247780">
    <property type="component" value="Unassembled WGS sequence"/>
</dbReference>
<keyword evidence="1" id="KW-0812">Transmembrane</keyword>